<evidence type="ECO:0000256" key="1">
    <source>
        <dbReference type="SAM" id="MobiDB-lite"/>
    </source>
</evidence>
<proteinExistence type="predicted"/>
<feature type="compositionally biased region" description="Polar residues" evidence="1">
    <location>
        <begin position="1"/>
        <end position="31"/>
    </location>
</feature>
<dbReference type="EMBL" id="KZ613482">
    <property type="protein sequence ID" value="PMD21242.1"/>
    <property type="molecule type" value="Genomic_DNA"/>
</dbReference>
<protein>
    <submittedName>
        <fullName evidence="2">Uncharacterized protein</fullName>
    </submittedName>
</protein>
<dbReference type="AlphaFoldDB" id="A0A2J6Q4M8"/>
<organism evidence="2 3">
    <name type="scientific">Hyaloscypha hepaticicola</name>
    <dbReference type="NCBI Taxonomy" id="2082293"/>
    <lineage>
        <taxon>Eukaryota</taxon>
        <taxon>Fungi</taxon>
        <taxon>Dikarya</taxon>
        <taxon>Ascomycota</taxon>
        <taxon>Pezizomycotina</taxon>
        <taxon>Leotiomycetes</taxon>
        <taxon>Helotiales</taxon>
        <taxon>Hyaloscyphaceae</taxon>
        <taxon>Hyaloscypha</taxon>
    </lineage>
</organism>
<name>A0A2J6Q4M8_9HELO</name>
<evidence type="ECO:0000313" key="2">
    <source>
        <dbReference type="EMBL" id="PMD21242.1"/>
    </source>
</evidence>
<sequence length="186" mass="20133">MNNDTQQVVSSVSSCLESKTSDRSSTVSTGSLDPWSLERYINPQQPIPIPRQQDRPRVYIPEDIELASYVSEKHTNSPEWAGSPQSTLVNEAGVSPVVRVSTVPPNSSQTSAQRNLTNLPASESIQGPPKPYGKWERVRDPAALLGLSHPFCGTGNLAKGSRLVGLEGKILHAIFDKLDPVSATCK</sequence>
<reference evidence="2 3" key="1">
    <citation type="submission" date="2016-05" db="EMBL/GenBank/DDBJ databases">
        <title>A degradative enzymes factory behind the ericoid mycorrhizal symbiosis.</title>
        <authorList>
            <consortium name="DOE Joint Genome Institute"/>
            <person name="Martino E."/>
            <person name="Morin E."/>
            <person name="Grelet G."/>
            <person name="Kuo A."/>
            <person name="Kohler A."/>
            <person name="Daghino S."/>
            <person name="Barry K."/>
            <person name="Choi C."/>
            <person name="Cichocki N."/>
            <person name="Clum A."/>
            <person name="Copeland A."/>
            <person name="Hainaut M."/>
            <person name="Haridas S."/>
            <person name="Labutti K."/>
            <person name="Lindquist E."/>
            <person name="Lipzen A."/>
            <person name="Khouja H.-R."/>
            <person name="Murat C."/>
            <person name="Ohm R."/>
            <person name="Olson A."/>
            <person name="Spatafora J."/>
            <person name="Veneault-Fourrey C."/>
            <person name="Henrissat B."/>
            <person name="Grigoriev I."/>
            <person name="Martin F."/>
            <person name="Perotto S."/>
        </authorList>
    </citation>
    <scope>NUCLEOTIDE SEQUENCE [LARGE SCALE GENOMIC DNA]</scope>
    <source>
        <strain evidence="2 3">UAMH 7357</strain>
    </source>
</reference>
<evidence type="ECO:0000313" key="3">
    <source>
        <dbReference type="Proteomes" id="UP000235672"/>
    </source>
</evidence>
<feature type="region of interest" description="Disordered" evidence="1">
    <location>
        <begin position="102"/>
        <end position="132"/>
    </location>
</feature>
<accession>A0A2J6Q4M8</accession>
<feature type="region of interest" description="Disordered" evidence="1">
    <location>
        <begin position="1"/>
        <end position="39"/>
    </location>
</feature>
<dbReference type="Proteomes" id="UP000235672">
    <property type="component" value="Unassembled WGS sequence"/>
</dbReference>
<gene>
    <name evidence="2" type="ORF">NA56DRAFT_135249</name>
</gene>
<feature type="compositionally biased region" description="Polar residues" evidence="1">
    <location>
        <begin position="109"/>
        <end position="125"/>
    </location>
</feature>
<keyword evidence="3" id="KW-1185">Reference proteome</keyword>